<evidence type="ECO:0000313" key="1">
    <source>
        <dbReference type="EMBL" id="CAA2960537.1"/>
    </source>
</evidence>
<gene>
    <name evidence="1" type="ORF">OLEA9_A022844</name>
</gene>
<protein>
    <submittedName>
        <fullName evidence="1">Uncharacterized protein</fullName>
    </submittedName>
</protein>
<proteinExistence type="predicted"/>
<comment type="caution">
    <text evidence="1">The sequence shown here is derived from an EMBL/GenBank/DDBJ whole genome shotgun (WGS) entry which is preliminary data.</text>
</comment>
<feature type="non-terminal residue" evidence="1">
    <location>
        <position position="68"/>
    </location>
</feature>
<reference evidence="1 2" key="1">
    <citation type="submission" date="2019-12" db="EMBL/GenBank/DDBJ databases">
        <authorList>
            <person name="Alioto T."/>
            <person name="Alioto T."/>
            <person name="Gomez Garrido J."/>
        </authorList>
    </citation>
    <scope>NUCLEOTIDE SEQUENCE [LARGE SCALE GENOMIC DNA]</scope>
</reference>
<sequence>AAIDENAAVIMLSSSVPPADSSDNFPIEGVPVELNESVKLVLKENDNAAVVPAFSVVLPDAASNLPKE</sequence>
<keyword evidence="2" id="KW-1185">Reference proteome</keyword>
<organism evidence="1 2">
    <name type="scientific">Olea europaea subsp. europaea</name>
    <dbReference type="NCBI Taxonomy" id="158383"/>
    <lineage>
        <taxon>Eukaryota</taxon>
        <taxon>Viridiplantae</taxon>
        <taxon>Streptophyta</taxon>
        <taxon>Embryophyta</taxon>
        <taxon>Tracheophyta</taxon>
        <taxon>Spermatophyta</taxon>
        <taxon>Magnoliopsida</taxon>
        <taxon>eudicotyledons</taxon>
        <taxon>Gunneridae</taxon>
        <taxon>Pentapetalae</taxon>
        <taxon>asterids</taxon>
        <taxon>lamiids</taxon>
        <taxon>Lamiales</taxon>
        <taxon>Oleaceae</taxon>
        <taxon>Oleeae</taxon>
        <taxon>Olea</taxon>
    </lineage>
</organism>
<dbReference type="AlphaFoldDB" id="A0A8S0Q113"/>
<dbReference type="EMBL" id="CACTIH010000414">
    <property type="protein sequence ID" value="CAA2960537.1"/>
    <property type="molecule type" value="Genomic_DNA"/>
</dbReference>
<accession>A0A8S0Q113</accession>
<dbReference type="Proteomes" id="UP000594638">
    <property type="component" value="Unassembled WGS sequence"/>
</dbReference>
<evidence type="ECO:0000313" key="2">
    <source>
        <dbReference type="Proteomes" id="UP000594638"/>
    </source>
</evidence>
<name>A0A8S0Q113_OLEEU</name>
<dbReference type="Gramene" id="OE9A022844T1">
    <property type="protein sequence ID" value="OE9A022844C1"/>
    <property type="gene ID" value="OE9A022844"/>
</dbReference>
<feature type="non-terminal residue" evidence="1">
    <location>
        <position position="1"/>
    </location>
</feature>